<keyword evidence="2" id="KW-1185">Reference proteome</keyword>
<dbReference type="AlphaFoldDB" id="A0A0C2D5W6"/>
<evidence type="ECO:0008006" key="3">
    <source>
        <dbReference type="Google" id="ProtNLM"/>
    </source>
</evidence>
<accession>A0A0C2D5W6</accession>
<reference evidence="1 2" key="1">
    <citation type="submission" date="2013-12" db="EMBL/GenBank/DDBJ databases">
        <title>Draft genome of the parsitic nematode Ancylostoma duodenale.</title>
        <authorList>
            <person name="Mitreva M."/>
        </authorList>
    </citation>
    <scope>NUCLEOTIDE SEQUENCE [LARGE SCALE GENOMIC DNA]</scope>
    <source>
        <strain evidence="1 2">Zhejiang</strain>
    </source>
</reference>
<sequence length="117" mass="13108">MAIAEGRQPNNQGTLPSAKNMYKLEYNCEMEGEVQKEILACTGRATLTEKYGQNYLVVPAADMHADVPNRLRAAIAIWKGPQRYYGLNNISNYDDNRLYTFANRLSRSLAGSASLIF</sequence>
<evidence type="ECO:0000313" key="1">
    <source>
        <dbReference type="EMBL" id="KIH57502.1"/>
    </source>
</evidence>
<dbReference type="EMBL" id="KN734305">
    <property type="protein sequence ID" value="KIH57502.1"/>
    <property type="molecule type" value="Genomic_DNA"/>
</dbReference>
<organism evidence="1 2">
    <name type="scientific">Ancylostoma duodenale</name>
    <dbReference type="NCBI Taxonomy" id="51022"/>
    <lineage>
        <taxon>Eukaryota</taxon>
        <taxon>Metazoa</taxon>
        <taxon>Ecdysozoa</taxon>
        <taxon>Nematoda</taxon>
        <taxon>Chromadorea</taxon>
        <taxon>Rhabditida</taxon>
        <taxon>Rhabditina</taxon>
        <taxon>Rhabditomorpha</taxon>
        <taxon>Strongyloidea</taxon>
        <taxon>Ancylostomatidae</taxon>
        <taxon>Ancylostomatinae</taxon>
        <taxon>Ancylostoma</taxon>
    </lineage>
</organism>
<dbReference type="Gene3D" id="3.40.33.10">
    <property type="entry name" value="CAP"/>
    <property type="match status" value="1"/>
</dbReference>
<name>A0A0C2D5W6_9BILA</name>
<proteinExistence type="predicted"/>
<gene>
    <name evidence="1" type="ORF">ANCDUO_12307</name>
</gene>
<dbReference type="SUPFAM" id="SSF55797">
    <property type="entry name" value="PR-1-like"/>
    <property type="match status" value="1"/>
</dbReference>
<dbReference type="InterPro" id="IPR035940">
    <property type="entry name" value="CAP_sf"/>
</dbReference>
<dbReference type="Proteomes" id="UP000054047">
    <property type="component" value="Unassembled WGS sequence"/>
</dbReference>
<dbReference type="OrthoDB" id="5874910at2759"/>
<protein>
    <recommendedName>
        <fullName evidence="3">SCP domain-containing protein</fullName>
    </recommendedName>
</protein>
<evidence type="ECO:0000313" key="2">
    <source>
        <dbReference type="Proteomes" id="UP000054047"/>
    </source>
</evidence>